<dbReference type="Proteomes" id="UP001160550">
    <property type="component" value="Unassembled WGS sequence"/>
</dbReference>
<name>A0ABT6MS92_9GAMM</name>
<dbReference type="SUPFAM" id="SSF74650">
    <property type="entry name" value="Galactose mutarotase-like"/>
    <property type="match status" value="1"/>
</dbReference>
<evidence type="ECO:0000313" key="1">
    <source>
        <dbReference type="EMBL" id="MDH7453482.1"/>
    </source>
</evidence>
<proteinExistence type="predicted"/>
<comment type="caution">
    <text evidence="1">The sequence shown here is derived from an EMBL/GenBank/DDBJ whole genome shotgun (WGS) entry which is preliminary data.</text>
</comment>
<reference evidence="1" key="2">
    <citation type="submission" date="2023-04" db="EMBL/GenBank/DDBJ databases">
        <authorList>
            <person name="Sun J.-Q."/>
        </authorList>
    </citation>
    <scope>NUCLEOTIDE SEQUENCE</scope>
    <source>
        <strain evidence="1">CC-YY355</strain>
    </source>
</reference>
<evidence type="ECO:0000313" key="2">
    <source>
        <dbReference type="Proteomes" id="UP001160550"/>
    </source>
</evidence>
<accession>A0ABT6MS92</accession>
<dbReference type="InterPro" id="IPR014718">
    <property type="entry name" value="GH-type_carb-bd"/>
</dbReference>
<organism evidence="1 2">
    <name type="scientific">Luteimonas composti</name>
    <dbReference type="NCBI Taxonomy" id="398257"/>
    <lineage>
        <taxon>Bacteria</taxon>
        <taxon>Pseudomonadati</taxon>
        <taxon>Pseudomonadota</taxon>
        <taxon>Gammaproteobacteria</taxon>
        <taxon>Lysobacterales</taxon>
        <taxon>Lysobacteraceae</taxon>
        <taxon>Luteimonas</taxon>
    </lineage>
</organism>
<dbReference type="InterPro" id="IPR008183">
    <property type="entry name" value="Aldose_1/G6P_1-epimerase"/>
</dbReference>
<dbReference type="RefSeq" id="WP_280942699.1">
    <property type="nucleotide sequence ID" value="NZ_JARYGX010000020.1"/>
</dbReference>
<dbReference type="EMBL" id="JARYGX010000020">
    <property type="protein sequence ID" value="MDH7453482.1"/>
    <property type="molecule type" value="Genomic_DNA"/>
</dbReference>
<dbReference type="InterPro" id="IPR011013">
    <property type="entry name" value="Gal_mutarotase_sf_dom"/>
</dbReference>
<gene>
    <name evidence="1" type="ORF">QF205_10450</name>
</gene>
<dbReference type="Pfam" id="PF01263">
    <property type="entry name" value="Aldose_epim"/>
    <property type="match status" value="1"/>
</dbReference>
<reference evidence="1" key="1">
    <citation type="journal article" date="2007" name="Int. J. Syst. Evol. Microbiol.">
        <title>Luteimonas composti sp. nov., a moderately thermophilic bacterium isolated from food waste.</title>
        <authorList>
            <person name="Young C.C."/>
            <person name="Kampfer P."/>
            <person name="Chen W.M."/>
            <person name="Yen W.S."/>
            <person name="Arun A.B."/>
            <person name="Lai W.A."/>
            <person name="Shen F.T."/>
            <person name="Rekha P.D."/>
            <person name="Lin K.Y."/>
            <person name="Chou J.H."/>
        </authorList>
    </citation>
    <scope>NUCLEOTIDE SEQUENCE</scope>
    <source>
        <strain evidence="1">CC-YY355</strain>
    </source>
</reference>
<sequence length="277" mass="29987">MAEDAERAGALTLLAPGPLLTIGNGALSVDIAPQAGGRIAQIRCDGVEQLVGHGEHGSDAAIAWGCYPMVPWCGRIRGGRFAFAGRSYVVPPDLGDHAIHGVGYVMPWAVTAQGAEHVEMTLALPTDARWPFGGVASQRVRLQGRALRLSLAVQATDQSMPASLGWHPWFRKPERLEFSPEAMYPRDRHGMTVLPAGPVRPGPWDDCFVNRREVVLHRGGQRLVVSSDCTDWVVYDATAHATCVEPQTAPPDAFNLLPDLALQPGETLSMDCTLRWD</sequence>
<keyword evidence="2" id="KW-1185">Reference proteome</keyword>
<dbReference type="Gene3D" id="2.70.98.10">
    <property type="match status" value="1"/>
</dbReference>
<protein>
    <submittedName>
        <fullName evidence="1">Aldose epimerase</fullName>
    </submittedName>
</protein>